<gene>
    <name evidence="1" type="ORF">OHAE_3921</name>
</gene>
<evidence type="ECO:0000313" key="1">
    <source>
        <dbReference type="EMBL" id="SPL63989.1"/>
    </source>
</evidence>
<organism evidence="1 2">
    <name type="scientific">Ochrobactrum soli</name>
    <dbReference type="NCBI Taxonomy" id="2448455"/>
    <lineage>
        <taxon>Bacteria</taxon>
        <taxon>Pseudomonadati</taxon>
        <taxon>Pseudomonadota</taxon>
        <taxon>Alphaproteobacteria</taxon>
        <taxon>Hyphomicrobiales</taxon>
        <taxon>Brucellaceae</taxon>
        <taxon>Brucella/Ochrobactrum group</taxon>
        <taxon>Ochrobactrum</taxon>
    </lineage>
</organism>
<proteinExistence type="predicted"/>
<dbReference type="EMBL" id="OOFM01000004">
    <property type="protein sequence ID" value="SPL63989.1"/>
    <property type="molecule type" value="Genomic_DNA"/>
</dbReference>
<sequence>MGERQFSTGRISKIDIKSFADYETLRIRKRAYKYGAA</sequence>
<accession>A0A2P9HIS4</accession>
<dbReference type="AlphaFoldDB" id="A0A2P9HIS4"/>
<reference evidence="2" key="1">
    <citation type="submission" date="2017-12" db="EMBL/GenBank/DDBJ databases">
        <authorList>
            <person name="Diaz M."/>
        </authorList>
    </citation>
    <scope>NUCLEOTIDE SEQUENCE [LARGE SCALE GENOMIC DNA]</scope>
    <source>
        <strain evidence="2">FI11154</strain>
    </source>
</reference>
<dbReference type="Proteomes" id="UP000246073">
    <property type="component" value="Unassembled WGS sequence"/>
</dbReference>
<evidence type="ECO:0000313" key="2">
    <source>
        <dbReference type="Proteomes" id="UP000246073"/>
    </source>
</evidence>
<name>A0A2P9HIS4_9HYPH</name>
<protein>
    <submittedName>
        <fullName evidence="1">Uncharacterized protein</fullName>
    </submittedName>
</protein>